<organism evidence="9 10">
    <name type="scientific">Mya arenaria</name>
    <name type="common">Soft-shell clam</name>
    <dbReference type="NCBI Taxonomy" id="6604"/>
    <lineage>
        <taxon>Eukaryota</taxon>
        <taxon>Metazoa</taxon>
        <taxon>Spiralia</taxon>
        <taxon>Lophotrochozoa</taxon>
        <taxon>Mollusca</taxon>
        <taxon>Bivalvia</taxon>
        <taxon>Autobranchia</taxon>
        <taxon>Heteroconchia</taxon>
        <taxon>Euheterodonta</taxon>
        <taxon>Imparidentia</taxon>
        <taxon>Neoheterodontei</taxon>
        <taxon>Myida</taxon>
        <taxon>Myoidea</taxon>
        <taxon>Myidae</taxon>
        <taxon>Mya</taxon>
    </lineage>
</organism>
<feature type="transmembrane region" description="Helical" evidence="7">
    <location>
        <begin position="347"/>
        <end position="367"/>
    </location>
</feature>
<comment type="subcellular location">
    <subcellularLocation>
        <location evidence="1">Membrane</location>
        <topology evidence="1">Multi-pass membrane protein</topology>
    </subcellularLocation>
</comment>
<proteinExistence type="inferred from homology"/>
<evidence type="ECO:0000256" key="3">
    <source>
        <dbReference type="ARBA" id="ARBA00022692"/>
    </source>
</evidence>
<evidence type="ECO:0000259" key="8">
    <source>
        <dbReference type="Pfam" id="PF07810"/>
    </source>
</evidence>
<comment type="similarity">
    <text evidence="2">Belongs to the TMC family.</text>
</comment>
<keyword evidence="4 7" id="KW-1133">Transmembrane helix</keyword>
<feature type="domain" description="TMC" evidence="8">
    <location>
        <begin position="401"/>
        <end position="448"/>
    </location>
</feature>
<feature type="region of interest" description="Disordered" evidence="6">
    <location>
        <begin position="1"/>
        <end position="81"/>
    </location>
</feature>
<dbReference type="PANTHER" id="PTHR23302">
    <property type="entry name" value="TRANSMEMBRANE CHANNEL-RELATED"/>
    <property type="match status" value="1"/>
</dbReference>
<keyword evidence="3 7" id="KW-0812">Transmembrane</keyword>
<dbReference type="Pfam" id="PF07810">
    <property type="entry name" value="TMC"/>
    <property type="match status" value="1"/>
</dbReference>
<evidence type="ECO:0000256" key="1">
    <source>
        <dbReference type="ARBA" id="ARBA00004141"/>
    </source>
</evidence>
<keyword evidence="5 7" id="KW-0472">Membrane</keyword>
<dbReference type="Proteomes" id="UP001164746">
    <property type="component" value="Chromosome 2"/>
</dbReference>
<protein>
    <submittedName>
        <fullName evidence="9">TMC7-like protein</fullName>
    </submittedName>
</protein>
<evidence type="ECO:0000256" key="4">
    <source>
        <dbReference type="ARBA" id="ARBA00022989"/>
    </source>
</evidence>
<evidence type="ECO:0000313" key="9">
    <source>
        <dbReference type="EMBL" id="WAQ96057.1"/>
    </source>
</evidence>
<dbReference type="InterPro" id="IPR012496">
    <property type="entry name" value="TMC_dom"/>
</dbReference>
<feature type="region of interest" description="Disordered" evidence="6">
    <location>
        <begin position="562"/>
        <end position="584"/>
    </location>
</feature>
<evidence type="ECO:0000256" key="7">
    <source>
        <dbReference type="SAM" id="Phobius"/>
    </source>
</evidence>
<dbReference type="PANTHER" id="PTHR23302:SF24">
    <property type="entry name" value="TMC DOMAIN-CONTAINING PROTEIN"/>
    <property type="match status" value="1"/>
</dbReference>
<evidence type="ECO:0000256" key="5">
    <source>
        <dbReference type="ARBA" id="ARBA00023136"/>
    </source>
</evidence>
<keyword evidence="10" id="KW-1185">Reference proteome</keyword>
<gene>
    <name evidence="9" type="ORF">MAR_028747</name>
</gene>
<evidence type="ECO:0000256" key="2">
    <source>
        <dbReference type="ARBA" id="ARBA00006510"/>
    </source>
</evidence>
<feature type="compositionally biased region" description="Basic residues" evidence="6">
    <location>
        <begin position="566"/>
        <end position="578"/>
    </location>
</feature>
<accession>A0ABY7DEI1</accession>
<feature type="transmembrane region" description="Helical" evidence="7">
    <location>
        <begin position="373"/>
        <end position="402"/>
    </location>
</feature>
<feature type="compositionally biased region" description="Polar residues" evidence="6">
    <location>
        <begin position="659"/>
        <end position="677"/>
    </location>
</feature>
<dbReference type="InterPro" id="IPR038900">
    <property type="entry name" value="TMC"/>
</dbReference>
<dbReference type="EMBL" id="CP111013">
    <property type="protein sequence ID" value="WAQ96057.1"/>
    <property type="molecule type" value="Genomic_DNA"/>
</dbReference>
<feature type="transmembrane region" description="Helical" evidence="7">
    <location>
        <begin position="254"/>
        <end position="272"/>
    </location>
</feature>
<evidence type="ECO:0000313" key="10">
    <source>
        <dbReference type="Proteomes" id="UP001164746"/>
    </source>
</evidence>
<feature type="transmembrane region" description="Helical" evidence="7">
    <location>
        <begin position="409"/>
        <end position="428"/>
    </location>
</feature>
<sequence length="684" mass="76971">MFRRGAARVSPDPWGLPADDDNYQLDDVQPHPPPPPTLKATAATKDTVPILPSPPQKRQVTPVTSPAIPPPPSPERNNNNVRQNSAVIVVKPVEKPKEEFVYKKNEKHPEIVTSTNKELDQYVDRKFNQNHAWTPYLHERKREMLMKGPVKSSKGFKYSMKSKWNSFKISWREATYSLEVWKGALKKIEVSFNSTTEYVSDLVGNDGQFNDTTNVEDCSSNYSPNVSSDALTLILDFFQGTKKELAASEYNMPLAYFLVTVLVLLFSLIIMVRNTLSNFKETVLAKENSKQGVYCNTVFAAFDYMVDEDEAVKLKQKSIYNGLVADLGDQRHEMEVRNRTRGQKCKVFTVRFLINFLILIMLDPNVADNYHSLVILLVEFLPSIVIGLLNGMYPVIFGILCWETYVGSAVYKLIVFDFIINAAVTIFVEGTRKLITSKCECGLAKSIGPALSALYFTVPPEKPYQASNMNPSPMCGPFRIYDKPSDIIDVQIGNAATWFNTIWTITTSSAVVSAVIILLILMVYYCSALNSAHKDLSDMMKEQLVLEGKDKQFLLARINELGGAPPKKKPPPAQHKKATMQTVNEKQPMRNGDVVMEDMDYRIINLAIDFVDNLRKTENQEVNLYGREKSVISMPANDAPPPADYNYNSNNVTRHEGPSQVSTRNVEVTPTSPQPESKSAMDDW</sequence>
<name>A0ABY7DEI1_MYAAR</name>
<feature type="transmembrane region" description="Helical" evidence="7">
    <location>
        <begin position="502"/>
        <end position="526"/>
    </location>
</feature>
<evidence type="ECO:0000256" key="6">
    <source>
        <dbReference type="SAM" id="MobiDB-lite"/>
    </source>
</evidence>
<reference evidence="9" key="1">
    <citation type="submission" date="2022-11" db="EMBL/GenBank/DDBJ databases">
        <title>Centuries of genome instability and evolution in soft-shell clam transmissible cancer (bioRxiv).</title>
        <authorList>
            <person name="Hart S.F.M."/>
            <person name="Yonemitsu M.A."/>
            <person name="Giersch R.M."/>
            <person name="Beal B.F."/>
            <person name="Arriagada G."/>
            <person name="Davis B.W."/>
            <person name="Ostrander E.A."/>
            <person name="Goff S.P."/>
            <person name="Metzger M.J."/>
        </authorList>
    </citation>
    <scope>NUCLEOTIDE SEQUENCE</scope>
    <source>
        <strain evidence="9">MELC-2E11</strain>
        <tissue evidence="9">Siphon/mantle</tissue>
    </source>
</reference>
<feature type="region of interest" description="Disordered" evidence="6">
    <location>
        <begin position="632"/>
        <end position="684"/>
    </location>
</feature>